<sequence>MQQIQSLGEALAWLEREISWGVPVTELRHLCGRIGELYACTITNGQMALQVNQHGYDVVSADGERISVKTTGTTRGGLVNFNTNTLSLVDRVIILRVNTDEMQVEILLNAKIDEARALMREGTGKVLSINLAKLERPKSQSTDEKVVRSAAYEGFVVTELESGTIDVRELGTPKVPAKPSLRTLAGKLGLSLLNGRGNPYNTRQLGSMVIEAVKALDGRSTI</sequence>
<dbReference type="Proteomes" id="UP000011859">
    <property type="component" value="Chromosome"/>
</dbReference>
<evidence type="ECO:0000313" key="3">
    <source>
        <dbReference type="Proteomes" id="UP000011859"/>
    </source>
</evidence>
<dbReference type="AlphaFoldDB" id="M4NDJ1"/>
<dbReference type="STRING" id="666685.R2APBS1_1662"/>
<dbReference type="HOGENOM" id="CLU_1260581_0_0_6"/>
<evidence type="ECO:0000313" key="2">
    <source>
        <dbReference type="EMBL" id="AGG88794.1"/>
    </source>
</evidence>
<dbReference type="EMBL" id="CP003470">
    <property type="protein sequence ID" value="AGG88794.1"/>
    <property type="molecule type" value="Genomic_DNA"/>
</dbReference>
<dbReference type="Pfam" id="PF22522">
    <property type="entry name" value="DUF6998"/>
    <property type="match status" value="1"/>
</dbReference>
<dbReference type="KEGG" id="rhd:R2APBS1_1662"/>
<reference evidence="2 3" key="1">
    <citation type="submission" date="2012-04" db="EMBL/GenBank/DDBJ databases">
        <title>Complete genome of Rhodanobacter sp. 2APBS1.</title>
        <authorList>
            <consortium name="US DOE Joint Genome Institute"/>
            <person name="Huntemann M."/>
            <person name="Wei C.-L."/>
            <person name="Han J."/>
            <person name="Detter J.C."/>
            <person name="Han C."/>
            <person name="Tapia R."/>
            <person name="Munk A.C.C."/>
            <person name="Chen A."/>
            <person name="Krypides N."/>
            <person name="Mavromatis K."/>
            <person name="Markowitz V."/>
            <person name="Szeto E."/>
            <person name="Ivanova N."/>
            <person name="Mikhailova N."/>
            <person name="Ovchinnikova G."/>
            <person name="Pagani I."/>
            <person name="Pati A."/>
            <person name="Goodwin L."/>
            <person name="Peters L."/>
            <person name="Pitluck S."/>
            <person name="Woyke T."/>
            <person name="Prakash O."/>
            <person name="Elkins J."/>
            <person name="Brown S."/>
            <person name="Palumbo A."/>
            <person name="Hemme C."/>
            <person name="Zhou J."/>
            <person name="Watson D."/>
            <person name="Jardine P."/>
            <person name="Kostka J."/>
            <person name="Green S."/>
        </authorList>
    </citation>
    <scope>NUCLEOTIDE SEQUENCE [LARGE SCALE GENOMIC DNA]</scope>
    <source>
        <strain evidence="2 3">2APBS1</strain>
    </source>
</reference>
<organism evidence="2 3">
    <name type="scientific">Rhodanobacter denitrificans</name>
    <dbReference type="NCBI Taxonomy" id="666685"/>
    <lineage>
        <taxon>Bacteria</taxon>
        <taxon>Pseudomonadati</taxon>
        <taxon>Pseudomonadota</taxon>
        <taxon>Gammaproteobacteria</taxon>
        <taxon>Lysobacterales</taxon>
        <taxon>Rhodanobacteraceae</taxon>
        <taxon>Rhodanobacter</taxon>
    </lineage>
</organism>
<protein>
    <recommendedName>
        <fullName evidence="1">DUF6998 domain-containing protein</fullName>
    </recommendedName>
</protein>
<dbReference type="eggNOG" id="ENOG502ZEAR">
    <property type="taxonomic scope" value="Bacteria"/>
</dbReference>
<dbReference type="InterPro" id="IPR054267">
    <property type="entry name" value="DUF6998"/>
</dbReference>
<feature type="domain" description="DUF6998" evidence="1">
    <location>
        <begin position="6"/>
        <end position="136"/>
    </location>
</feature>
<keyword evidence="3" id="KW-1185">Reference proteome</keyword>
<gene>
    <name evidence="2" type="ORF">R2APBS1_1662</name>
</gene>
<evidence type="ECO:0000259" key="1">
    <source>
        <dbReference type="Pfam" id="PF22522"/>
    </source>
</evidence>
<proteinExistence type="predicted"/>
<name>M4NDJ1_9GAMM</name>
<accession>M4NDJ1</accession>